<dbReference type="AlphaFoldDB" id="A0A167ZQX7"/>
<feature type="compositionally biased region" description="Polar residues" evidence="1">
    <location>
        <begin position="40"/>
        <end position="57"/>
    </location>
</feature>
<keyword evidence="3" id="KW-1185">Reference proteome</keyword>
<organism evidence="2 3">
    <name type="scientific">Moelleriella libera RCEF 2490</name>
    <dbReference type="NCBI Taxonomy" id="1081109"/>
    <lineage>
        <taxon>Eukaryota</taxon>
        <taxon>Fungi</taxon>
        <taxon>Dikarya</taxon>
        <taxon>Ascomycota</taxon>
        <taxon>Pezizomycotina</taxon>
        <taxon>Sordariomycetes</taxon>
        <taxon>Hypocreomycetidae</taxon>
        <taxon>Hypocreales</taxon>
        <taxon>Clavicipitaceae</taxon>
        <taxon>Moelleriella</taxon>
    </lineage>
</organism>
<sequence length="111" mass="11556">MPDSVADEAAADPGPGVETGAGAHVPDDAQSGLSPRPAQDENQQPGTSVRSENQQQPPMSPFAGGTSPSACVESRAPVSAPQPSSSSGELEADAHRAQRVIRRVRMRFRPQ</sequence>
<accession>A0A167ZQX7</accession>
<evidence type="ECO:0000313" key="3">
    <source>
        <dbReference type="Proteomes" id="UP000078544"/>
    </source>
</evidence>
<evidence type="ECO:0000313" key="2">
    <source>
        <dbReference type="EMBL" id="KZZ92985.1"/>
    </source>
</evidence>
<protein>
    <submittedName>
        <fullName evidence="2">Uncharacterized protein</fullName>
    </submittedName>
</protein>
<reference evidence="2 3" key="1">
    <citation type="journal article" date="2016" name="Genome Biol. Evol.">
        <title>Divergent and convergent evolution of fungal pathogenicity.</title>
        <authorList>
            <person name="Shang Y."/>
            <person name="Xiao G."/>
            <person name="Zheng P."/>
            <person name="Cen K."/>
            <person name="Zhan S."/>
            <person name="Wang C."/>
        </authorList>
    </citation>
    <scope>NUCLEOTIDE SEQUENCE [LARGE SCALE GENOMIC DNA]</scope>
    <source>
        <strain evidence="2 3">RCEF 2490</strain>
    </source>
</reference>
<dbReference type="Proteomes" id="UP000078544">
    <property type="component" value="Unassembled WGS sequence"/>
</dbReference>
<proteinExistence type="predicted"/>
<feature type="region of interest" description="Disordered" evidence="1">
    <location>
        <begin position="1"/>
        <end position="111"/>
    </location>
</feature>
<feature type="compositionally biased region" description="Acidic residues" evidence="1">
    <location>
        <begin position="1"/>
        <end position="10"/>
    </location>
</feature>
<dbReference type="EMBL" id="AZGY01000014">
    <property type="protein sequence ID" value="KZZ92985.1"/>
    <property type="molecule type" value="Genomic_DNA"/>
</dbReference>
<feature type="compositionally biased region" description="Low complexity" evidence="1">
    <location>
        <begin position="74"/>
        <end position="87"/>
    </location>
</feature>
<feature type="compositionally biased region" description="Basic residues" evidence="1">
    <location>
        <begin position="97"/>
        <end position="111"/>
    </location>
</feature>
<name>A0A167ZQX7_9HYPO</name>
<comment type="caution">
    <text evidence="2">The sequence shown here is derived from an EMBL/GenBank/DDBJ whole genome shotgun (WGS) entry which is preliminary data.</text>
</comment>
<gene>
    <name evidence="2" type="ORF">AAL_06017</name>
</gene>
<evidence type="ECO:0000256" key="1">
    <source>
        <dbReference type="SAM" id="MobiDB-lite"/>
    </source>
</evidence>